<dbReference type="FunCoup" id="A5E4E8">
    <property type="interactions" value="57"/>
</dbReference>
<dbReference type="EMBL" id="CH981529">
    <property type="protein sequence ID" value="EDK46306.1"/>
    <property type="molecule type" value="Genomic_DNA"/>
</dbReference>
<evidence type="ECO:0000313" key="4">
    <source>
        <dbReference type="Proteomes" id="UP000001996"/>
    </source>
</evidence>
<feature type="transmembrane region" description="Helical" evidence="2">
    <location>
        <begin position="73"/>
        <end position="96"/>
    </location>
</feature>
<dbReference type="GO" id="GO:0051082">
    <property type="term" value="F:unfolded protein binding"/>
    <property type="evidence" value="ECO:0007669"/>
    <property type="project" value="TreeGrafter"/>
</dbReference>
<keyword evidence="4" id="KW-1185">Reference proteome</keyword>
<keyword evidence="2" id="KW-0472">Membrane</keyword>
<evidence type="ECO:0000256" key="1">
    <source>
        <dbReference type="SAM" id="MobiDB-lite"/>
    </source>
</evidence>
<dbReference type="SMART" id="SM00786">
    <property type="entry name" value="SHR3_chaperone"/>
    <property type="match status" value="1"/>
</dbReference>
<dbReference type="PANTHER" id="PTHR28228">
    <property type="entry name" value="SECRETORY COMPONENT PROTEIN SHR3"/>
    <property type="match status" value="1"/>
</dbReference>
<evidence type="ECO:0000256" key="2">
    <source>
        <dbReference type="SAM" id="Phobius"/>
    </source>
</evidence>
<feature type="transmembrane region" description="Helical" evidence="2">
    <location>
        <begin position="158"/>
        <end position="177"/>
    </location>
</feature>
<dbReference type="InParanoid" id="A5E4E8"/>
<dbReference type="InterPro" id="IPR013248">
    <property type="entry name" value="Psh3/Shr3"/>
</dbReference>
<dbReference type="eggNOG" id="ENOG502RXJB">
    <property type="taxonomic scope" value="Eukaryota"/>
</dbReference>
<dbReference type="VEuPathDB" id="FungiDB:LELG_04487"/>
<reference evidence="3 4" key="1">
    <citation type="journal article" date="2009" name="Nature">
        <title>Evolution of pathogenicity and sexual reproduction in eight Candida genomes.</title>
        <authorList>
            <person name="Butler G."/>
            <person name="Rasmussen M.D."/>
            <person name="Lin M.F."/>
            <person name="Santos M.A."/>
            <person name="Sakthikumar S."/>
            <person name="Munro C.A."/>
            <person name="Rheinbay E."/>
            <person name="Grabherr M."/>
            <person name="Forche A."/>
            <person name="Reedy J.L."/>
            <person name="Agrafioti I."/>
            <person name="Arnaud M.B."/>
            <person name="Bates S."/>
            <person name="Brown A.J."/>
            <person name="Brunke S."/>
            <person name="Costanzo M.C."/>
            <person name="Fitzpatrick D.A."/>
            <person name="de Groot P.W."/>
            <person name="Harris D."/>
            <person name="Hoyer L.L."/>
            <person name="Hube B."/>
            <person name="Klis F.M."/>
            <person name="Kodira C."/>
            <person name="Lennard N."/>
            <person name="Logue M.E."/>
            <person name="Martin R."/>
            <person name="Neiman A.M."/>
            <person name="Nikolaou E."/>
            <person name="Quail M.A."/>
            <person name="Quinn J."/>
            <person name="Santos M.C."/>
            <person name="Schmitzberger F.F."/>
            <person name="Sherlock G."/>
            <person name="Shah P."/>
            <person name="Silverstein K.A."/>
            <person name="Skrzypek M.S."/>
            <person name="Soll D."/>
            <person name="Staggs R."/>
            <person name="Stansfield I."/>
            <person name="Stumpf M.P."/>
            <person name="Sudbery P.E."/>
            <person name="Srikantha T."/>
            <person name="Zeng Q."/>
            <person name="Berman J."/>
            <person name="Berriman M."/>
            <person name="Heitman J."/>
            <person name="Gow N.A."/>
            <person name="Lorenz M.C."/>
            <person name="Birren B.W."/>
            <person name="Kellis M."/>
            <person name="Cuomo C.A."/>
        </authorList>
    </citation>
    <scope>NUCLEOTIDE SEQUENCE [LARGE SCALE GENOMIC DNA]</scope>
    <source>
        <strain evidence="4">ATCC 11503 / BCRC 21390 / CBS 2605 / JCM 1781 / NBRC 1676 / NRRL YB-4239</strain>
    </source>
</reference>
<keyword evidence="2" id="KW-1133">Transmembrane helix</keyword>
<feature type="transmembrane region" description="Helical" evidence="2">
    <location>
        <begin position="197"/>
        <end position="218"/>
    </location>
</feature>
<dbReference type="OrthoDB" id="5229808at2759"/>
<dbReference type="Proteomes" id="UP000001996">
    <property type="component" value="Unassembled WGS sequence"/>
</dbReference>
<sequence length="307" mass="34835">MGKIIIKKKKKEKKKKKKKKKKNIELESERYEIKVREKSDLLTNKIIFHYPFQTISNPPLKKKMVRWMKYKEVVPIGTALIVGATTFGLGVIYGNWPYDLDTLWRHSVTDGFDKSLAHYQTWGNAPMYIHYTLHTVGFLGLVGHFIKLYKPDEEAKYFEYGSLGLFMIAIIIYLTNLRTGVTSCLSGQWGDVDYKTGLNVMAASQVMIILVLVGVLVLQGGLYYAQWYDEQLKLEFYENERREAAAAAEAQAREEESLSKKSGKRGKKDVVVEEGDVADEADAVIEKDAGSTSVSGKKKSAAKKRRS</sequence>
<dbReference type="Pfam" id="PF08229">
    <property type="entry name" value="SHR3_chaperone"/>
    <property type="match status" value="1"/>
</dbReference>
<dbReference type="PANTHER" id="PTHR28228:SF1">
    <property type="entry name" value="SECRETORY COMPONENT PROTEIN SHR3"/>
    <property type="match status" value="1"/>
</dbReference>
<feature type="transmembrane region" description="Helical" evidence="2">
    <location>
        <begin position="128"/>
        <end position="146"/>
    </location>
</feature>
<evidence type="ECO:0000313" key="3">
    <source>
        <dbReference type="EMBL" id="EDK46306.1"/>
    </source>
</evidence>
<protein>
    <recommendedName>
        <fullName evidence="5">Secretory component protein SHR3</fullName>
    </recommendedName>
</protein>
<dbReference type="HOGENOM" id="CLU_906347_0_0_1"/>
<proteinExistence type="predicted"/>
<organism evidence="3 4">
    <name type="scientific">Lodderomyces elongisporus (strain ATCC 11503 / CBS 2605 / JCM 1781 / NBRC 1676 / NRRL YB-4239)</name>
    <name type="common">Yeast</name>
    <name type="synonym">Saccharomyces elongisporus</name>
    <dbReference type="NCBI Taxonomy" id="379508"/>
    <lineage>
        <taxon>Eukaryota</taxon>
        <taxon>Fungi</taxon>
        <taxon>Dikarya</taxon>
        <taxon>Ascomycota</taxon>
        <taxon>Saccharomycotina</taxon>
        <taxon>Pichiomycetes</taxon>
        <taxon>Debaryomycetaceae</taxon>
        <taxon>Candida/Lodderomyces clade</taxon>
        <taxon>Lodderomyces</taxon>
    </lineage>
</organism>
<feature type="region of interest" description="Disordered" evidence="1">
    <location>
        <begin position="1"/>
        <end position="21"/>
    </location>
</feature>
<feature type="region of interest" description="Disordered" evidence="1">
    <location>
        <begin position="288"/>
        <end position="307"/>
    </location>
</feature>
<dbReference type="STRING" id="379508.A5E4E8"/>
<dbReference type="GO" id="GO:0006888">
    <property type="term" value="P:endoplasmic reticulum to Golgi vesicle-mediated transport"/>
    <property type="evidence" value="ECO:0007669"/>
    <property type="project" value="TreeGrafter"/>
</dbReference>
<feature type="compositionally biased region" description="Basic residues" evidence="1">
    <location>
        <begin position="296"/>
        <end position="307"/>
    </location>
</feature>
<keyword evidence="2" id="KW-0812">Transmembrane</keyword>
<dbReference type="GeneID" id="5231487"/>
<accession>A5E4E8</accession>
<evidence type="ECO:0008006" key="5">
    <source>
        <dbReference type="Google" id="ProtNLM"/>
    </source>
</evidence>
<dbReference type="AlphaFoldDB" id="A5E4E8"/>
<dbReference type="GO" id="GO:0005789">
    <property type="term" value="C:endoplasmic reticulum membrane"/>
    <property type="evidence" value="ECO:0007669"/>
    <property type="project" value="TreeGrafter"/>
</dbReference>
<dbReference type="KEGG" id="lel:PVL30_004206"/>
<name>A5E4E8_LODEL</name>
<gene>
    <name evidence="3" type="ORF">LELG_04487</name>
</gene>
<feature type="region of interest" description="Disordered" evidence="1">
    <location>
        <begin position="248"/>
        <end position="271"/>
    </location>
</feature>